<feature type="compositionally biased region" description="Polar residues" evidence="2">
    <location>
        <begin position="496"/>
        <end position="509"/>
    </location>
</feature>
<proteinExistence type="predicted"/>
<evidence type="ECO:0000259" key="3">
    <source>
        <dbReference type="Pfam" id="PF00849"/>
    </source>
</evidence>
<dbReference type="InterPro" id="IPR006224">
    <property type="entry name" value="PsdUridine_synth_RluA-like_CS"/>
</dbReference>
<dbReference type="PANTHER" id="PTHR21600">
    <property type="entry name" value="MITOCHONDRIAL RNA PSEUDOURIDINE SYNTHASE"/>
    <property type="match status" value="1"/>
</dbReference>
<dbReference type="GO" id="GO:0003723">
    <property type="term" value="F:RNA binding"/>
    <property type="evidence" value="ECO:0007669"/>
    <property type="project" value="InterPro"/>
</dbReference>
<reference evidence="4" key="1">
    <citation type="submission" date="2018-07" db="EMBL/GenBank/DDBJ databases">
        <authorList>
            <person name="Quirk P.G."/>
            <person name="Krulwich T.A."/>
        </authorList>
    </citation>
    <scope>NUCLEOTIDE SEQUENCE</scope>
</reference>
<feature type="region of interest" description="Disordered" evidence="2">
    <location>
        <begin position="470"/>
        <end position="509"/>
    </location>
</feature>
<dbReference type="OMA" id="EYTTKMP"/>
<dbReference type="CDD" id="cd02557">
    <property type="entry name" value="PseudoU_synth_ScRIB2"/>
    <property type="match status" value="1"/>
</dbReference>
<feature type="domain" description="Pseudouridine synthase RsuA/RluA-like" evidence="3">
    <location>
        <begin position="260"/>
        <end position="411"/>
    </location>
</feature>
<organism evidence="4">
    <name type="scientific">Culicoides sonorensis</name>
    <name type="common">Biting midge</name>
    <dbReference type="NCBI Taxonomy" id="179676"/>
    <lineage>
        <taxon>Eukaryota</taxon>
        <taxon>Metazoa</taxon>
        <taxon>Ecdysozoa</taxon>
        <taxon>Arthropoda</taxon>
        <taxon>Hexapoda</taxon>
        <taxon>Insecta</taxon>
        <taxon>Pterygota</taxon>
        <taxon>Neoptera</taxon>
        <taxon>Endopterygota</taxon>
        <taxon>Diptera</taxon>
        <taxon>Nematocera</taxon>
        <taxon>Chironomoidea</taxon>
        <taxon>Ceratopogonidae</taxon>
        <taxon>Ceratopogoninae</taxon>
        <taxon>Culicoides</taxon>
        <taxon>Monoculicoides</taxon>
    </lineage>
</organism>
<dbReference type="InterPro" id="IPR006225">
    <property type="entry name" value="PsdUridine_synth_RluC/D"/>
</dbReference>
<dbReference type="Gene3D" id="3.30.2350.10">
    <property type="entry name" value="Pseudouridine synthase"/>
    <property type="match status" value="1"/>
</dbReference>
<dbReference type="VEuPathDB" id="VectorBase:CSON002429"/>
<accession>A0A336MQ34</accession>
<dbReference type="GO" id="GO:0000455">
    <property type="term" value="P:enzyme-directed rRNA pseudouridine synthesis"/>
    <property type="evidence" value="ECO:0007669"/>
    <property type="project" value="TreeGrafter"/>
</dbReference>
<sequence>MHLRVLLRTLRIVKANQYLRITRTMSEIANNKPGLVLKNDGNLLNGKSVENAQTQHNVTGENGESILIFKSNVIESSFKNEENCRVWKEDFKVNHDEPSKFIQLEKDDVDSNVISEVEIKRKQDDLSKGTQPPKKKKKRTKFDFINKDRPGFTEDRYDETSYYFENGLRKVYPYFFTFTTFAKGRWIGEKIIDVFIREFRAHPEEEYERAIINGSLTVNDEKVPVDYKLQHNDFLSNTVHRHEIPVVDHPIQIIHLDEDVCIVNKPASIPVHPCGRYRHNTVVFILAKEYNLKNLKPIHRLDRLTSGLLLLGRNLKRSREMQTHIDQRLVQKEYVCKVEGKFPDTQILCEEPIEAISHKIGVVKVSKEKSDKTKACSTIFELLRYDSKSNTSIVTCKPKTGRMHQIRVHLQYLGYPIVNDPLYNDQVFGPLKGKGGDFGGKSDEQLVEKLIEIHNADNFLGLEDGSSQVLPQSEKSVNNPVSHRDISIPVTDNDKSCQTSYEQPDSTFDPSKMTFDETCVECKKNLRDPNPEQLVMYLHALKYKGPDWEYESPLPYWAEEGFDHAV</sequence>
<dbReference type="GO" id="GO:0009982">
    <property type="term" value="F:pseudouridine synthase activity"/>
    <property type="evidence" value="ECO:0007669"/>
    <property type="project" value="InterPro"/>
</dbReference>
<evidence type="ECO:0000256" key="1">
    <source>
        <dbReference type="PIRSR" id="PIRSR606225-1"/>
    </source>
</evidence>
<dbReference type="SUPFAM" id="SSF55120">
    <property type="entry name" value="Pseudouridine synthase"/>
    <property type="match status" value="1"/>
</dbReference>
<evidence type="ECO:0000256" key="2">
    <source>
        <dbReference type="SAM" id="MobiDB-lite"/>
    </source>
</evidence>
<dbReference type="NCBIfam" id="TIGR00005">
    <property type="entry name" value="rluA_subfam"/>
    <property type="match status" value="1"/>
</dbReference>
<feature type="compositionally biased region" description="Polar residues" evidence="2">
    <location>
        <begin position="470"/>
        <end position="481"/>
    </location>
</feature>
<dbReference type="InterPro" id="IPR020103">
    <property type="entry name" value="PsdUridine_synth_cat_dom_sf"/>
</dbReference>
<dbReference type="InterPro" id="IPR050188">
    <property type="entry name" value="RluA_PseudoU_synthase"/>
</dbReference>
<dbReference type="EMBL" id="UFQT01001405">
    <property type="protein sequence ID" value="SSX30407.1"/>
    <property type="molecule type" value="Genomic_DNA"/>
</dbReference>
<dbReference type="PROSITE" id="PS01129">
    <property type="entry name" value="PSI_RLU"/>
    <property type="match status" value="1"/>
</dbReference>
<dbReference type="Pfam" id="PF00849">
    <property type="entry name" value="PseudoU_synth_2"/>
    <property type="match status" value="1"/>
</dbReference>
<evidence type="ECO:0000313" key="4">
    <source>
        <dbReference type="EMBL" id="SSX30407.1"/>
    </source>
</evidence>
<dbReference type="InterPro" id="IPR006145">
    <property type="entry name" value="PsdUridine_synth_RsuA/RluA"/>
</dbReference>
<dbReference type="PANTHER" id="PTHR21600:SF40">
    <property type="entry name" value="PSEUDOURIDYLATE SYNTHASE RPUSD2"/>
    <property type="match status" value="1"/>
</dbReference>
<feature type="active site" evidence="1">
    <location>
        <position position="302"/>
    </location>
</feature>
<name>A0A336MQ34_CULSO</name>
<protein>
    <submittedName>
        <fullName evidence="4">CSON002429 protein</fullName>
    </submittedName>
</protein>
<gene>
    <name evidence="4" type="primary">CSON002429</name>
</gene>
<dbReference type="AlphaFoldDB" id="A0A336MQ34"/>